<evidence type="ECO:0000313" key="4">
    <source>
        <dbReference type="Proteomes" id="UP001449225"/>
    </source>
</evidence>
<comment type="caution">
    <text evidence="3">The sequence shown here is derived from an EMBL/GenBank/DDBJ whole genome shotgun (WGS) entry which is preliminary data.</text>
</comment>
<reference evidence="3 4" key="1">
    <citation type="submission" date="2024-03" db="EMBL/GenBank/DDBJ databases">
        <title>Community enrichment and isolation of bacterial strains for fucoidan degradation.</title>
        <authorList>
            <person name="Sichert A."/>
        </authorList>
    </citation>
    <scope>NUCLEOTIDE SEQUENCE [LARGE SCALE GENOMIC DNA]</scope>
    <source>
        <strain evidence="3 4">AS76</strain>
    </source>
</reference>
<keyword evidence="1" id="KW-0732">Signal</keyword>
<feature type="domain" description="DUF547" evidence="2">
    <location>
        <begin position="100"/>
        <end position="213"/>
    </location>
</feature>
<dbReference type="PANTHER" id="PTHR46361">
    <property type="entry name" value="ELECTRON CARRIER/ PROTEIN DISULFIDE OXIDOREDUCTASE"/>
    <property type="match status" value="1"/>
</dbReference>
<dbReference type="EMBL" id="JBBMRA010000001">
    <property type="protein sequence ID" value="MEM5535036.1"/>
    <property type="molecule type" value="Genomic_DNA"/>
</dbReference>
<proteinExistence type="predicted"/>
<sequence length="284" mass="32848">MRLIKIALLCLVALTAMLSINTYAAPKSELWEYWLQHDPKSKTVISHNPWDQFLSTYVETNNNSNTAVRGINTLNYARVTTADKQTLKNYIATLTALPISHYNRNQQRAYWINLYNALTVDVVLDHYPVKSIMDIKLSGLLTRGPWQEKLIRVEQHPLSLNDIEHRILRPIWNDPRTHYAVNCASLGCPNLSTQAYTAENMEQQLEYAASAFINHPRGVEVKDGKLVLSSIYNWFKEDFGDSDINIIKHLQQYANEPLKQKLSTIERIFDDQYNWKLNEAPRSE</sequence>
<feature type="signal peptide" evidence="1">
    <location>
        <begin position="1"/>
        <end position="24"/>
    </location>
</feature>
<dbReference type="RefSeq" id="WP_342853478.1">
    <property type="nucleotide sequence ID" value="NZ_JBBMRA010000001.1"/>
</dbReference>
<accession>A0ABU9TNR6</accession>
<evidence type="ECO:0000313" key="3">
    <source>
        <dbReference type="EMBL" id="MEM5535036.1"/>
    </source>
</evidence>
<protein>
    <submittedName>
        <fullName evidence="3">DUF547 domain-containing protein</fullName>
    </submittedName>
</protein>
<evidence type="ECO:0000256" key="1">
    <source>
        <dbReference type="SAM" id="SignalP"/>
    </source>
</evidence>
<dbReference type="PANTHER" id="PTHR46361:SF3">
    <property type="entry name" value="ELECTRON CARRIER_ PROTEIN DISULFIDE OXIDOREDUCTASE"/>
    <property type="match status" value="1"/>
</dbReference>
<keyword evidence="4" id="KW-1185">Reference proteome</keyword>
<name>A0ABU9TNR6_9GAMM</name>
<organism evidence="3 4">
    <name type="scientific">Neptuniibacter pectenicola</name>
    <dbReference type="NCBI Taxonomy" id="1806669"/>
    <lineage>
        <taxon>Bacteria</taxon>
        <taxon>Pseudomonadati</taxon>
        <taxon>Pseudomonadota</taxon>
        <taxon>Gammaproteobacteria</taxon>
        <taxon>Oceanospirillales</taxon>
        <taxon>Oceanospirillaceae</taxon>
        <taxon>Neptuniibacter</taxon>
    </lineage>
</organism>
<feature type="chain" id="PRO_5046946347" evidence="1">
    <location>
        <begin position="25"/>
        <end position="284"/>
    </location>
</feature>
<dbReference type="Proteomes" id="UP001449225">
    <property type="component" value="Unassembled WGS sequence"/>
</dbReference>
<gene>
    <name evidence="3" type="ORF">WNY58_01405</name>
</gene>
<evidence type="ECO:0000259" key="2">
    <source>
        <dbReference type="Pfam" id="PF04784"/>
    </source>
</evidence>
<dbReference type="Pfam" id="PF04784">
    <property type="entry name" value="DUF547"/>
    <property type="match status" value="1"/>
</dbReference>
<dbReference type="InterPro" id="IPR006869">
    <property type="entry name" value="DUF547"/>
</dbReference>